<comment type="caution">
    <text evidence="2">The sequence shown here is derived from an EMBL/GenBank/DDBJ whole genome shotgun (WGS) entry which is preliminary data.</text>
</comment>
<gene>
    <name evidence="2" type="ORF">SKAU_G00274750</name>
</gene>
<proteinExistence type="predicted"/>
<feature type="region of interest" description="Disordered" evidence="1">
    <location>
        <begin position="16"/>
        <end position="128"/>
    </location>
</feature>
<reference evidence="2" key="1">
    <citation type="journal article" date="2023" name="Science">
        <title>Genome structures resolve the early diversification of teleost fishes.</title>
        <authorList>
            <person name="Parey E."/>
            <person name="Louis A."/>
            <person name="Montfort J."/>
            <person name="Bouchez O."/>
            <person name="Roques C."/>
            <person name="Iampietro C."/>
            <person name="Lluch J."/>
            <person name="Castinel A."/>
            <person name="Donnadieu C."/>
            <person name="Desvignes T."/>
            <person name="Floi Bucao C."/>
            <person name="Jouanno E."/>
            <person name="Wen M."/>
            <person name="Mejri S."/>
            <person name="Dirks R."/>
            <person name="Jansen H."/>
            <person name="Henkel C."/>
            <person name="Chen W.J."/>
            <person name="Zahm M."/>
            <person name="Cabau C."/>
            <person name="Klopp C."/>
            <person name="Thompson A.W."/>
            <person name="Robinson-Rechavi M."/>
            <person name="Braasch I."/>
            <person name="Lecointre G."/>
            <person name="Bobe J."/>
            <person name="Postlethwait J.H."/>
            <person name="Berthelot C."/>
            <person name="Roest Crollius H."/>
            <person name="Guiguen Y."/>
        </authorList>
    </citation>
    <scope>NUCLEOTIDE SEQUENCE</scope>
    <source>
        <strain evidence="2">WJC10195</strain>
    </source>
</reference>
<dbReference type="AlphaFoldDB" id="A0A9Q1IQY3"/>
<protein>
    <submittedName>
        <fullName evidence="2">Uncharacterized protein</fullName>
    </submittedName>
</protein>
<name>A0A9Q1IQY3_SYNKA</name>
<accession>A0A9Q1IQY3</accession>
<evidence type="ECO:0000256" key="1">
    <source>
        <dbReference type="SAM" id="MobiDB-lite"/>
    </source>
</evidence>
<evidence type="ECO:0000313" key="3">
    <source>
        <dbReference type="Proteomes" id="UP001152622"/>
    </source>
</evidence>
<dbReference type="Proteomes" id="UP001152622">
    <property type="component" value="Chromosome 10"/>
</dbReference>
<keyword evidence="3" id="KW-1185">Reference proteome</keyword>
<feature type="compositionally biased region" description="Polar residues" evidence="1">
    <location>
        <begin position="117"/>
        <end position="128"/>
    </location>
</feature>
<sequence length="128" mass="13685">MRRDGTERPCFAWVGEVPRLGPALSNPATDGYSAVADAGPRQDSDKHGRGTGGGPADRVTAVRDWLQREKNQPRPHKNVSVFPFLLPPHEGLGGPSPLLRTADVPQEPSVPRASVESAGTQPTAPIRH</sequence>
<dbReference type="EMBL" id="JAINUF010000010">
    <property type="protein sequence ID" value="KAJ8348886.1"/>
    <property type="molecule type" value="Genomic_DNA"/>
</dbReference>
<evidence type="ECO:0000313" key="2">
    <source>
        <dbReference type="EMBL" id="KAJ8348886.1"/>
    </source>
</evidence>
<organism evidence="2 3">
    <name type="scientific">Synaphobranchus kaupii</name>
    <name type="common">Kaup's arrowtooth eel</name>
    <dbReference type="NCBI Taxonomy" id="118154"/>
    <lineage>
        <taxon>Eukaryota</taxon>
        <taxon>Metazoa</taxon>
        <taxon>Chordata</taxon>
        <taxon>Craniata</taxon>
        <taxon>Vertebrata</taxon>
        <taxon>Euteleostomi</taxon>
        <taxon>Actinopterygii</taxon>
        <taxon>Neopterygii</taxon>
        <taxon>Teleostei</taxon>
        <taxon>Anguilliformes</taxon>
        <taxon>Synaphobranchidae</taxon>
        <taxon>Synaphobranchus</taxon>
    </lineage>
</organism>